<evidence type="ECO:0000256" key="7">
    <source>
        <dbReference type="ARBA" id="ARBA00022989"/>
    </source>
</evidence>
<protein>
    <recommendedName>
        <fullName evidence="3">Multidrug export protein MepA</fullName>
    </recommendedName>
</protein>
<evidence type="ECO:0000313" key="11">
    <source>
        <dbReference type="EMBL" id="RGE57753.1"/>
    </source>
</evidence>
<keyword evidence="4" id="KW-0813">Transport</keyword>
<dbReference type="Proteomes" id="UP000261166">
    <property type="component" value="Unassembled WGS sequence"/>
</dbReference>
<feature type="transmembrane region" description="Helical" evidence="10">
    <location>
        <begin position="134"/>
        <end position="156"/>
    </location>
</feature>
<feature type="transmembrane region" description="Helical" evidence="10">
    <location>
        <begin position="194"/>
        <end position="213"/>
    </location>
</feature>
<feature type="transmembrane region" description="Helical" evidence="10">
    <location>
        <begin position="163"/>
        <end position="188"/>
    </location>
</feature>
<feature type="transmembrane region" description="Helical" evidence="10">
    <location>
        <begin position="310"/>
        <end position="333"/>
    </location>
</feature>
<accession>A0A3E3I0T6</accession>
<feature type="transmembrane region" description="Helical" evidence="10">
    <location>
        <begin position="353"/>
        <end position="372"/>
    </location>
</feature>
<dbReference type="InterPro" id="IPR002528">
    <property type="entry name" value="MATE_fam"/>
</dbReference>
<dbReference type="Pfam" id="PF01554">
    <property type="entry name" value="MatE"/>
    <property type="match status" value="2"/>
</dbReference>
<feature type="transmembrane region" description="Helical" evidence="10">
    <location>
        <begin position="12"/>
        <end position="33"/>
    </location>
</feature>
<keyword evidence="7 10" id="KW-1133">Transmembrane helix</keyword>
<feature type="transmembrane region" description="Helical" evidence="10">
    <location>
        <begin position="384"/>
        <end position="407"/>
    </location>
</feature>
<feature type="transmembrane region" description="Helical" evidence="10">
    <location>
        <begin position="53"/>
        <end position="75"/>
    </location>
</feature>
<evidence type="ECO:0000256" key="9">
    <source>
        <dbReference type="ARBA" id="ARBA00023251"/>
    </source>
</evidence>
<dbReference type="InterPro" id="IPR048279">
    <property type="entry name" value="MdtK-like"/>
</dbReference>
<evidence type="ECO:0000256" key="1">
    <source>
        <dbReference type="ARBA" id="ARBA00004651"/>
    </source>
</evidence>
<dbReference type="GO" id="GO:0042910">
    <property type="term" value="F:xenobiotic transmembrane transporter activity"/>
    <property type="evidence" value="ECO:0007669"/>
    <property type="project" value="InterPro"/>
</dbReference>
<comment type="caution">
    <text evidence="11">The sequence shown here is derived from an EMBL/GenBank/DDBJ whole genome shotgun (WGS) entry which is preliminary data.</text>
</comment>
<dbReference type="GO" id="GO:0005886">
    <property type="term" value="C:plasma membrane"/>
    <property type="evidence" value="ECO:0007669"/>
    <property type="project" value="UniProtKB-SubCell"/>
</dbReference>
<evidence type="ECO:0000256" key="5">
    <source>
        <dbReference type="ARBA" id="ARBA00022475"/>
    </source>
</evidence>
<dbReference type="PANTHER" id="PTHR43823:SF3">
    <property type="entry name" value="MULTIDRUG EXPORT PROTEIN MEPA"/>
    <property type="match status" value="1"/>
</dbReference>
<comment type="similarity">
    <text evidence="2">Belongs to the multi antimicrobial extrusion (MATE) (TC 2.A.66.1) family. MepA subfamily.</text>
</comment>
<comment type="subcellular location">
    <subcellularLocation>
        <location evidence="1">Cell membrane</location>
        <topology evidence="1">Multi-pass membrane protein</topology>
    </subcellularLocation>
</comment>
<sequence>MSHSISQKFNARTLLGFAFPTIVMMVFMSLYTMVDGFFVSRYVGADALSAINIVYPLIGLAVGIGIMLGTGGSAVIARQLGIGEGEEARKNFTRILLFGLIVGILFTVICTVFLEPLLKLMGASDRLMGYCREYMLVLLPFMAPQLLQTTLGVLFVTAGKPNLGLGLTILSGLANMVLDYVFIAVFGWGIAGAAWATAVGYSIVPVFALFYFWKPRTELYFVKAALRADVLVESCLNGSSEMVSNLAASVITWLMNLLMMHFAGEDGVAAVTVVLYTQFFFTAVFLGFSNGVAPVISYNYGSRNKEQLHMVFGICMRSMAFCSLLMTGAAIVLAKPLIGLFLPDGTAANELTYHGYLIYSVNYLFAGMNIFISSLFTALSNGKVSAMISMIRTFGFTVAGILLFSWIWQMNGLWLAVPAAECATLVLALFQVKKYKKVYEY</sequence>
<evidence type="ECO:0000256" key="4">
    <source>
        <dbReference type="ARBA" id="ARBA00022448"/>
    </source>
</evidence>
<evidence type="ECO:0000256" key="2">
    <source>
        <dbReference type="ARBA" id="ARBA00008417"/>
    </source>
</evidence>
<evidence type="ECO:0000313" key="13">
    <source>
        <dbReference type="Proteomes" id="UP000260812"/>
    </source>
</evidence>
<feature type="transmembrane region" description="Helical" evidence="10">
    <location>
        <begin position="275"/>
        <end position="298"/>
    </location>
</feature>
<feature type="transmembrane region" description="Helical" evidence="10">
    <location>
        <begin position="413"/>
        <end position="432"/>
    </location>
</feature>
<keyword evidence="5" id="KW-1003">Cell membrane</keyword>
<proteinExistence type="inferred from homology"/>
<evidence type="ECO:0000256" key="8">
    <source>
        <dbReference type="ARBA" id="ARBA00023136"/>
    </source>
</evidence>
<dbReference type="OrthoDB" id="9808954at2"/>
<evidence type="ECO:0000313" key="14">
    <source>
        <dbReference type="Proteomes" id="UP000261166"/>
    </source>
</evidence>
<keyword evidence="13" id="KW-1185">Reference proteome</keyword>
<evidence type="ECO:0000256" key="3">
    <source>
        <dbReference type="ARBA" id="ARBA00022106"/>
    </source>
</evidence>
<dbReference type="GO" id="GO:0046677">
    <property type="term" value="P:response to antibiotic"/>
    <property type="evidence" value="ECO:0007669"/>
    <property type="project" value="UniProtKB-KW"/>
</dbReference>
<organism evidence="11 13">
    <name type="scientific">Eisenbergiella massiliensis</name>
    <dbReference type="NCBI Taxonomy" id="1720294"/>
    <lineage>
        <taxon>Bacteria</taxon>
        <taxon>Bacillati</taxon>
        <taxon>Bacillota</taxon>
        <taxon>Clostridia</taxon>
        <taxon>Lachnospirales</taxon>
        <taxon>Lachnospiraceae</taxon>
        <taxon>Eisenbergiella</taxon>
    </lineage>
</organism>
<feature type="transmembrane region" description="Helical" evidence="10">
    <location>
        <begin position="95"/>
        <end position="114"/>
    </location>
</feature>
<dbReference type="EMBL" id="QVLU01000023">
    <property type="protein sequence ID" value="RGE67580.1"/>
    <property type="molecule type" value="Genomic_DNA"/>
</dbReference>
<reference evidence="11 14" key="1">
    <citation type="submission" date="2018-08" db="EMBL/GenBank/DDBJ databases">
        <title>A genome reference for cultivated species of the human gut microbiota.</title>
        <authorList>
            <person name="Zou Y."/>
            <person name="Xue W."/>
            <person name="Luo G."/>
        </authorList>
    </citation>
    <scope>NUCLEOTIDE SEQUENCE [LARGE SCALE GENOMIC DNA]</scope>
    <source>
        <strain evidence="12 14">AF26-4BH</strain>
        <strain evidence="11">TF05-5AC</strain>
    </source>
</reference>
<dbReference type="PANTHER" id="PTHR43823">
    <property type="entry name" value="SPORULATION PROTEIN YKVU"/>
    <property type="match status" value="1"/>
</dbReference>
<dbReference type="CDD" id="cd13143">
    <property type="entry name" value="MATE_MepA_like"/>
    <property type="match status" value="1"/>
</dbReference>
<gene>
    <name evidence="12" type="ORF">DWY69_21985</name>
    <name evidence="11" type="ORF">DXC51_18870</name>
</gene>
<name>A0A3E3I0T6_9FIRM</name>
<dbReference type="InterPro" id="IPR051327">
    <property type="entry name" value="MATE_MepA_subfamily"/>
</dbReference>
<evidence type="ECO:0000313" key="12">
    <source>
        <dbReference type="EMBL" id="RGE67580.1"/>
    </source>
</evidence>
<dbReference type="AlphaFoldDB" id="A0A3E3I0T6"/>
<dbReference type="GeneID" id="97988878"/>
<keyword evidence="9" id="KW-0046">Antibiotic resistance</keyword>
<evidence type="ECO:0000256" key="6">
    <source>
        <dbReference type="ARBA" id="ARBA00022692"/>
    </source>
</evidence>
<dbReference type="GO" id="GO:0015297">
    <property type="term" value="F:antiporter activity"/>
    <property type="evidence" value="ECO:0007669"/>
    <property type="project" value="InterPro"/>
</dbReference>
<dbReference type="RefSeq" id="WP_025490215.1">
    <property type="nucleotide sequence ID" value="NZ_CALBAU010000178.1"/>
</dbReference>
<dbReference type="EMBL" id="QVLV01000014">
    <property type="protein sequence ID" value="RGE57753.1"/>
    <property type="molecule type" value="Genomic_DNA"/>
</dbReference>
<feature type="transmembrane region" description="Helical" evidence="10">
    <location>
        <begin position="246"/>
        <end position="263"/>
    </location>
</feature>
<dbReference type="PIRSF" id="PIRSF006603">
    <property type="entry name" value="DinF"/>
    <property type="match status" value="1"/>
</dbReference>
<keyword evidence="6 10" id="KW-0812">Transmembrane</keyword>
<dbReference type="Proteomes" id="UP000260812">
    <property type="component" value="Unassembled WGS sequence"/>
</dbReference>
<evidence type="ECO:0000256" key="10">
    <source>
        <dbReference type="SAM" id="Phobius"/>
    </source>
</evidence>
<keyword evidence="8 10" id="KW-0472">Membrane</keyword>
<dbReference type="InterPro" id="IPR045070">
    <property type="entry name" value="MATE_MepA-like"/>
</dbReference>